<accession>A0A401YZA9</accession>
<proteinExistence type="predicted"/>
<dbReference type="Proteomes" id="UP000286931">
    <property type="component" value="Unassembled WGS sequence"/>
</dbReference>
<sequence length="137" mass="13852">MPDVTITAGDFDRLGRAAALAWGGARTALGVVALLDPPRVARPWIGDDADRVGALVFARALGGRDVALGVGTMVAAARGEPVRLWALTAAAADLGDVLITATHAKALPRGHRAFIATLAAGSALLGTAVALTERPTP</sequence>
<dbReference type="EMBL" id="BIFH01000036">
    <property type="protein sequence ID" value="GCD99974.1"/>
    <property type="molecule type" value="Genomic_DNA"/>
</dbReference>
<keyword evidence="2" id="KW-1185">Reference proteome</keyword>
<comment type="caution">
    <text evidence="1">The sequence shown here is derived from an EMBL/GenBank/DDBJ whole genome shotgun (WGS) entry which is preliminary data.</text>
</comment>
<evidence type="ECO:0000313" key="2">
    <source>
        <dbReference type="Proteomes" id="UP000286931"/>
    </source>
</evidence>
<reference evidence="1 2" key="1">
    <citation type="submission" date="2018-12" db="EMBL/GenBank/DDBJ databases">
        <title>Draft genome sequence of Embleya hyalina NBRC 13850T.</title>
        <authorList>
            <person name="Komaki H."/>
            <person name="Hosoyama A."/>
            <person name="Kimura A."/>
            <person name="Ichikawa N."/>
            <person name="Tamura T."/>
        </authorList>
    </citation>
    <scope>NUCLEOTIDE SEQUENCE [LARGE SCALE GENOMIC DNA]</scope>
    <source>
        <strain evidence="1 2">NBRC 13850</strain>
    </source>
</reference>
<evidence type="ECO:0000313" key="1">
    <source>
        <dbReference type="EMBL" id="GCD99974.1"/>
    </source>
</evidence>
<evidence type="ECO:0008006" key="3">
    <source>
        <dbReference type="Google" id="ProtNLM"/>
    </source>
</evidence>
<gene>
    <name evidence="1" type="ORF">EHYA_07698</name>
</gene>
<protein>
    <recommendedName>
        <fullName evidence="3">DUF4267 domain-containing protein</fullName>
    </recommendedName>
</protein>
<organism evidence="1 2">
    <name type="scientific">Embleya hyalina</name>
    <dbReference type="NCBI Taxonomy" id="516124"/>
    <lineage>
        <taxon>Bacteria</taxon>
        <taxon>Bacillati</taxon>
        <taxon>Actinomycetota</taxon>
        <taxon>Actinomycetes</taxon>
        <taxon>Kitasatosporales</taxon>
        <taxon>Streptomycetaceae</taxon>
        <taxon>Embleya</taxon>
    </lineage>
</organism>
<dbReference type="AlphaFoldDB" id="A0A401YZA9"/>
<name>A0A401YZA9_9ACTN</name>